<comment type="caution">
    <text evidence="1">The sequence shown here is derived from an EMBL/GenBank/DDBJ whole genome shotgun (WGS) entry which is preliminary data.</text>
</comment>
<name>A0A934X6H5_9MICO</name>
<dbReference type="CDD" id="cd00090">
    <property type="entry name" value="HTH_ARSR"/>
    <property type="match status" value="1"/>
</dbReference>
<dbReference type="InterPro" id="IPR036390">
    <property type="entry name" value="WH_DNA-bd_sf"/>
</dbReference>
<protein>
    <submittedName>
        <fullName evidence="1">ArsR family transcriptional regulator</fullName>
    </submittedName>
</protein>
<reference evidence="1 2" key="1">
    <citation type="submission" date="2020-10" db="EMBL/GenBank/DDBJ databases">
        <title>Connecting structure to function with the recovery of over 1000 high-quality activated sludge metagenome-assembled genomes encoding full-length rRNA genes using long-read sequencing.</title>
        <authorList>
            <person name="Singleton C.M."/>
            <person name="Petriglieri F."/>
            <person name="Kristensen J.M."/>
            <person name="Kirkegaard R.H."/>
            <person name="Michaelsen T.Y."/>
            <person name="Andersen M.H."/>
            <person name="Karst S.M."/>
            <person name="Dueholm M.S."/>
            <person name="Nielsen P.H."/>
            <person name="Albertsen M."/>
        </authorList>
    </citation>
    <scope>NUCLEOTIDE SEQUENCE [LARGE SCALE GENOMIC DNA]</scope>
    <source>
        <strain evidence="1">AalE_18-Q3-R2-46_BAT3C.188</strain>
    </source>
</reference>
<dbReference type="Proteomes" id="UP000718281">
    <property type="component" value="Unassembled WGS sequence"/>
</dbReference>
<evidence type="ECO:0000313" key="2">
    <source>
        <dbReference type="Proteomes" id="UP000718281"/>
    </source>
</evidence>
<dbReference type="EMBL" id="JADIXZ010000004">
    <property type="protein sequence ID" value="MBK6301198.1"/>
    <property type="molecule type" value="Genomic_DNA"/>
</dbReference>
<dbReference type="SUPFAM" id="SSF46785">
    <property type="entry name" value="Winged helix' DNA-binding domain"/>
    <property type="match status" value="1"/>
</dbReference>
<evidence type="ECO:0000313" key="1">
    <source>
        <dbReference type="EMBL" id="MBK6301198.1"/>
    </source>
</evidence>
<gene>
    <name evidence="1" type="ORF">IPF40_09155</name>
</gene>
<dbReference type="AlphaFoldDB" id="A0A934X6H5"/>
<dbReference type="InterPro" id="IPR036388">
    <property type="entry name" value="WH-like_DNA-bd_sf"/>
</dbReference>
<dbReference type="InterPro" id="IPR011991">
    <property type="entry name" value="ArsR-like_HTH"/>
</dbReference>
<sequence>MQSPAPQLLPLLRSALQGEVLALILLNPEQEWSLTELANRVGASVSTAQREVSRAEDAGVVVSRRVGNTRLVRALPSPITQPLTELLLRSFGPPQVIAEEFASVGGIEGLYLYGSWAARYAGVPGRAPADLDVLVIGRPDRDELDDAAQRAYRRLGREVNVTIRSLEWWRNGTDGFHAEVTSRPLVPIRSVPETGDAS</sequence>
<dbReference type="CDD" id="cd05403">
    <property type="entry name" value="NT_KNTase_like"/>
    <property type="match status" value="1"/>
</dbReference>
<organism evidence="1 2">
    <name type="scientific">Candidatus Phosphoribacter hodrii</name>
    <dbReference type="NCBI Taxonomy" id="2953743"/>
    <lineage>
        <taxon>Bacteria</taxon>
        <taxon>Bacillati</taxon>
        <taxon>Actinomycetota</taxon>
        <taxon>Actinomycetes</taxon>
        <taxon>Micrococcales</taxon>
        <taxon>Dermatophilaceae</taxon>
        <taxon>Candidatus Phosphoribacter</taxon>
    </lineage>
</organism>
<accession>A0A934X6H5</accession>
<dbReference type="Gene3D" id="1.10.10.10">
    <property type="entry name" value="Winged helix-like DNA-binding domain superfamily/Winged helix DNA-binding domain"/>
    <property type="match status" value="1"/>
</dbReference>
<proteinExistence type="predicted"/>